<evidence type="ECO:0000256" key="1">
    <source>
        <dbReference type="ARBA" id="ARBA00004772"/>
    </source>
</evidence>
<dbReference type="InterPro" id="IPR039793">
    <property type="entry name" value="UROS/Hem4"/>
</dbReference>
<evidence type="ECO:0000256" key="7">
    <source>
        <dbReference type="ARBA" id="ARBA00040167"/>
    </source>
</evidence>
<evidence type="ECO:0000313" key="11">
    <source>
        <dbReference type="EMBL" id="UYH52140.1"/>
    </source>
</evidence>
<dbReference type="EMBL" id="CP107052">
    <property type="protein sequence ID" value="UYH52140.1"/>
    <property type="molecule type" value="Genomic_DNA"/>
</dbReference>
<evidence type="ECO:0000256" key="4">
    <source>
        <dbReference type="ARBA" id="ARBA00023239"/>
    </source>
</evidence>
<keyword evidence="12" id="KW-1185">Reference proteome</keyword>
<dbReference type="EC" id="4.2.1.75" evidence="3 9"/>
<dbReference type="RefSeq" id="WP_319807736.1">
    <property type="nucleotide sequence ID" value="NZ_CP107052.1"/>
</dbReference>
<dbReference type="SUPFAM" id="SSF69618">
    <property type="entry name" value="HemD-like"/>
    <property type="match status" value="1"/>
</dbReference>
<protein>
    <recommendedName>
        <fullName evidence="7 9">Uroporphyrinogen-III synthase</fullName>
        <ecNumber evidence="3 9">4.2.1.75</ecNumber>
    </recommendedName>
</protein>
<evidence type="ECO:0000256" key="3">
    <source>
        <dbReference type="ARBA" id="ARBA00013109"/>
    </source>
</evidence>
<keyword evidence="4 9" id="KW-0456">Lyase</keyword>
<comment type="function">
    <text evidence="6 9">Catalyzes cyclization of the linear tetrapyrrole, hydroxymethylbilane, to the macrocyclic uroporphyrinogen III.</text>
</comment>
<dbReference type="Proteomes" id="UP001163831">
    <property type="component" value="Chromosome"/>
</dbReference>
<evidence type="ECO:0000256" key="5">
    <source>
        <dbReference type="ARBA" id="ARBA00023244"/>
    </source>
</evidence>
<dbReference type="Gene3D" id="3.40.50.10090">
    <property type="match status" value="2"/>
</dbReference>
<organism evidence="11 12">
    <name type="scientific">Candidatus Kirkpatrickella diaphorinae</name>
    <dbReference type="NCBI Taxonomy" id="2984322"/>
    <lineage>
        <taxon>Bacteria</taxon>
        <taxon>Pseudomonadati</taxon>
        <taxon>Pseudomonadota</taxon>
        <taxon>Alphaproteobacteria</taxon>
        <taxon>Acetobacterales</taxon>
        <taxon>Acetobacteraceae</taxon>
        <taxon>Candidatus Kirkpatrickella</taxon>
    </lineage>
</organism>
<evidence type="ECO:0000256" key="2">
    <source>
        <dbReference type="ARBA" id="ARBA00008133"/>
    </source>
</evidence>
<feature type="domain" description="Tetrapyrrole biosynthesis uroporphyrinogen III synthase" evidence="10">
    <location>
        <begin position="25"/>
        <end position="229"/>
    </location>
</feature>
<sequence length="247" mass="26287">MTRPSERYAVIVTRPAPGAEKTCRQVAASGWHVIWHPLLQIEATPRPVPSGPFTQLVVTSAQVIPALDDIARDIPVCAVGAATAARLRAHRFTNIATCAGNASSIVAHLGSVPPSGRLLFPTGAQLGLKLTRALQARGWDVVRYLTYRSRPVTSLSDSLLSQIRSGAVDAVMFFSSRTASAWVKAASVSGVDTRNLRAITLSAAIAARLKSSDWREISTSDAPDHDAILQCLGPGPQTKRDGCAEFP</sequence>
<evidence type="ECO:0000256" key="8">
    <source>
        <dbReference type="ARBA" id="ARBA00048617"/>
    </source>
</evidence>
<evidence type="ECO:0000313" key="12">
    <source>
        <dbReference type="Proteomes" id="UP001163831"/>
    </source>
</evidence>
<dbReference type="InterPro" id="IPR036108">
    <property type="entry name" value="4pyrrol_syn_uPrphyn_synt_sf"/>
</dbReference>
<dbReference type="InterPro" id="IPR003754">
    <property type="entry name" value="4pyrrol_synth_uPrphyn_synth"/>
</dbReference>
<keyword evidence="5 9" id="KW-0627">Porphyrin biosynthesis</keyword>
<dbReference type="CDD" id="cd06578">
    <property type="entry name" value="HemD"/>
    <property type="match status" value="1"/>
</dbReference>
<dbReference type="PANTHER" id="PTHR38042:SF1">
    <property type="entry name" value="UROPORPHYRINOGEN-III SYNTHASE, CHLOROPLASTIC"/>
    <property type="match status" value="1"/>
</dbReference>
<evidence type="ECO:0000259" key="10">
    <source>
        <dbReference type="Pfam" id="PF02602"/>
    </source>
</evidence>
<proteinExistence type="inferred from homology"/>
<comment type="similarity">
    <text evidence="2 9">Belongs to the uroporphyrinogen-III synthase family.</text>
</comment>
<gene>
    <name evidence="11" type="ORF">N5W20_04620</name>
</gene>
<name>A0ABY6GL12_9PROT</name>
<comment type="pathway">
    <text evidence="1 9">Porphyrin-containing compound metabolism; protoporphyrin-IX biosynthesis; coproporphyrinogen-III from 5-aminolevulinate: step 3/4.</text>
</comment>
<evidence type="ECO:0000256" key="9">
    <source>
        <dbReference type="RuleBase" id="RU366031"/>
    </source>
</evidence>
<reference evidence="11" key="1">
    <citation type="submission" date="2022-10" db="EMBL/GenBank/DDBJ databases">
        <title>Candidatus Kirkpatrella diaphorinas gen. nov., sp. nov., an uncultured endosymbiont identified in a population of Diaphorina citri from Hawaii.</title>
        <authorList>
            <person name="Henry E.M."/>
            <person name="Carlson C.R."/>
            <person name="Kuo Y.-W."/>
        </authorList>
    </citation>
    <scope>NUCLEOTIDE SEQUENCE</scope>
    <source>
        <strain evidence="11">CADCRV1</strain>
    </source>
</reference>
<dbReference type="PANTHER" id="PTHR38042">
    <property type="entry name" value="UROPORPHYRINOGEN-III SYNTHASE, CHLOROPLASTIC"/>
    <property type="match status" value="1"/>
</dbReference>
<evidence type="ECO:0000256" key="6">
    <source>
        <dbReference type="ARBA" id="ARBA00037589"/>
    </source>
</evidence>
<accession>A0ABY6GL12</accession>
<comment type="catalytic activity">
    <reaction evidence="8 9">
        <text>hydroxymethylbilane = uroporphyrinogen III + H2O</text>
        <dbReference type="Rhea" id="RHEA:18965"/>
        <dbReference type="ChEBI" id="CHEBI:15377"/>
        <dbReference type="ChEBI" id="CHEBI:57308"/>
        <dbReference type="ChEBI" id="CHEBI:57845"/>
        <dbReference type="EC" id="4.2.1.75"/>
    </reaction>
</comment>
<dbReference type="Pfam" id="PF02602">
    <property type="entry name" value="HEM4"/>
    <property type="match status" value="1"/>
</dbReference>